<reference evidence="4 6" key="2">
    <citation type="submission" date="2024-07" db="EMBL/GenBank/DDBJ databases">
        <authorList>
            <person name="Akdeniz Z."/>
        </authorList>
    </citation>
    <scope>NUCLEOTIDE SEQUENCE [LARGE SCALE GENOMIC DNA]</scope>
</reference>
<dbReference type="EMBL" id="CAXDID020000357">
    <property type="protein sequence ID" value="CAL6081875.1"/>
    <property type="molecule type" value="Genomic_DNA"/>
</dbReference>
<gene>
    <name evidence="2" type="ORF">HINF_LOCUS5576</name>
    <name evidence="3" type="ORF">HINF_LOCUS5577</name>
    <name evidence="4" type="ORF">HINF_LOCUS60667</name>
    <name evidence="5" type="ORF">HINF_LOCUS60668</name>
</gene>
<organism evidence="3">
    <name type="scientific">Hexamita inflata</name>
    <dbReference type="NCBI Taxonomy" id="28002"/>
    <lineage>
        <taxon>Eukaryota</taxon>
        <taxon>Metamonada</taxon>
        <taxon>Diplomonadida</taxon>
        <taxon>Hexamitidae</taxon>
        <taxon>Hexamitinae</taxon>
        <taxon>Hexamita</taxon>
    </lineage>
</organism>
<evidence type="ECO:0000256" key="1">
    <source>
        <dbReference type="SAM" id="Phobius"/>
    </source>
</evidence>
<keyword evidence="6" id="KW-1185">Reference proteome</keyword>
<reference evidence="3" key="1">
    <citation type="submission" date="2023-06" db="EMBL/GenBank/DDBJ databases">
        <authorList>
            <person name="Kurt Z."/>
        </authorList>
    </citation>
    <scope>NUCLEOTIDE SEQUENCE</scope>
</reference>
<keyword evidence="1" id="KW-0812">Transmembrane</keyword>
<evidence type="ECO:0000313" key="2">
    <source>
        <dbReference type="EMBL" id="CAI9917931.1"/>
    </source>
</evidence>
<feature type="transmembrane region" description="Helical" evidence="1">
    <location>
        <begin position="55"/>
        <end position="75"/>
    </location>
</feature>
<accession>A0AA86NDS0</accession>
<keyword evidence="1" id="KW-1133">Transmembrane helix</keyword>
<name>A0AA86NDS0_9EUKA</name>
<keyword evidence="1" id="KW-0472">Membrane</keyword>
<evidence type="ECO:0000313" key="5">
    <source>
        <dbReference type="EMBL" id="CAL6081876.1"/>
    </source>
</evidence>
<comment type="caution">
    <text evidence="3">The sequence shown here is derived from an EMBL/GenBank/DDBJ whole genome shotgun (WGS) entry which is preliminary data.</text>
</comment>
<evidence type="ECO:0000313" key="6">
    <source>
        <dbReference type="Proteomes" id="UP001642409"/>
    </source>
</evidence>
<evidence type="ECO:0000313" key="4">
    <source>
        <dbReference type="EMBL" id="CAL6081875.1"/>
    </source>
</evidence>
<dbReference type="EMBL" id="CATOUU010000145">
    <property type="protein sequence ID" value="CAI9917932.1"/>
    <property type="molecule type" value="Genomic_DNA"/>
</dbReference>
<evidence type="ECO:0000313" key="3">
    <source>
        <dbReference type="EMBL" id="CAI9917932.1"/>
    </source>
</evidence>
<dbReference type="Proteomes" id="UP001642409">
    <property type="component" value="Unassembled WGS sequence"/>
</dbReference>
<dbReference type="AlphaFoldDB" id="A0AA86NDS0"/>
<dbReference type="EMBL" id="CATOUU010000145">
    <property type="protein sequence ID" value="CAI9917931.1"/>
    <property type="molecule type" value="Genomic_DNA"/>
</dbReference>
<proteinExistence type="predicted"/>
<protein>
    <submittedName>
        <fullName evidence="4">Hypothetical_protein</fullName>
    </submittedName>
</protein>
<sequence length="103" mass="11943">MDCRIFSDNNWSASNRLSIDGFRLIMRLFHSELSLGVPGNTYIKELLFAIFNQRYVGFMPLVSSAVIILANFFDFSNFAQIYTLKYLQRVYIFKRLISAVQVG</sequence>
<dbReference type="EMBL" id="CAXDID020000357">
    <property type="protein sequence ID" value="CAL6081876.1"/>
    <property type="molecule type" value="Genomic_DNA"/>
</dbReference>